<dbReference type="InterPro" id="IPR045246">
    <property type="entry name" value="Piwi_ago-like"/>
</dbReference>
<comment type="similarity">
    <text evidence="1">Belongs to the argonaute family.</text>
</comment>
<feature type="region of interest" description="Disordered" evidence="2">
    <location>
        <begin position="1"/>
        <end position="316"/>
    </location>
</feature>
<dbReference type="Pfam" id="PF02171">
    <property type="entry name" value="Piwi"/>
    <property type="match status" value="1"/>
</dbReference>
<gene>
    <name evidence="5" type="ORF">PF008_g4013</name>
</gene>
<dbReference type="InterPro" id="IPR003100">
    <property type="entry name" value="PAZ_dom"/>
</dbReference>
<dbReference type="Pfam" id="PF16486">
    <property type="entry name" value="ArgoN"/>
    <property type="match status" value="1"/>
</dbReference>
<sequence length="1316" mass="144991">MGYGYEPRGNDGDRGYNSSRSSSGYEDFSRRGGDSTSSSSSRDYDSSRGGGYGSGTGSYGGGDYNYRGQGDSYSGRYSNYDDRNGPPSSGGYTQSRSTGYGGRDDSSRGYGDDRLRGYGGNYNGQASGGRDYNGGARSGSYDYSSSSGSSAGRYDQGRTSFESRGYGGSSSGGGQTSGFDARSQQYNSGRYDDNSRGGQSGYSDRGHSGSDASGAYKRENNDRDYGSSRGQANRGYGGGFEGRDTKSFGGNGDSNPGDSRSYGRNWDSGSRDNRNYGGNREGRGYGGNGGNRGGRGGGRYGGYGGRGGRERVERGPGIGEIRGCGYEAVGDSIMDPRLQDLWTGRAPPMDVNPEDPELQMETRICRRPGVGTEGRTMSMNVNYFSVSLDKAPPEIFKYHVDVVHTPEDENTQPQEEKKMEVNPPRVQRPLPRSIVRNVINAALRQYEAAFEGFHVVHDGMSALYSPSKLEWNSRDFPNVNPDGPAPNDPPTGDGRRRRGPRTFIVKMKLAEAIAVSSLQAHYDNPDENVMPVLQSLDVVARHLGAQRLVSIGRNFFGMKKTHELKGGKELCWGYHQAIRVAEKKLLMNVGQAATVFYEPCELMKLAMSALNARSPMAVRDLCERDMKNLARVLRKVEVVPTHRKDRKRAIFGVSPDRADRTMVDIKGETMSVAEYFYRKYNLRLQHPNLPLVNVGSKKAGRENWLPIELCDVAPGQRCPNINDLDTAEIIRQTSQPPSARRENILTQVRQAGFENDPFLNAFGMQVGQQLERTDVRVLDPPDVQYANVSERPTGGQWNLRDKKFVTGAVLRNWGVVVDANVDGREVGNFIGTMVETAGKCGLVMECRNPLVIDRSGGQRGEVEDLMKTCYRELEARGDSPPQLIMVIKQDKGSVSYGRIKRTSDTVLGIPSQCIVASNLRRANLQLCANVCLKMNMKLSGKNSVLREPLPLVSSCPTIVIGADVEHPRSGMGSRPSIASVVASMDAYSAKYIGRVAVQKAANDIQQLPHMLRDLFLSFYRSTDRRPERVVYYRDGLSEGRFYDVLQTEMRALRKTFKMLSDDYNPPVTFVVVNKRHHMRAFPVNAGDADKKGNVVPGTVIDTGVVSPHRFDFFLYGHSGIQGTSVPCHYTVLHDENGMSADDLQRLTYHLGYTFSRCTRSVSFATPAYYAGRARFFLYEGSSDTASMSTATSNSSTAGRARFFLYEGSSDTASMSTATSNSSTRGPRALLPVRGIVRHGVDEHGHVQLVHLRLRRPAQEHAGLHVLRVGRSMRRRWREQFSTQWRAVGSRRLSEGKKGTLVCVLKCHFGRNKLLVP</sequence>
<feature type="compositionally biased region" description="Low complexity" evidence="2">
    <location>
        <begin position="134"/>
        <end position="164"/>
    </location>
</feature>
<dbReference type="InterPro" id="IPR032474">
    <property type="entry name" value="Argonaute_N"/>
</dbReference>
<dbReference type="InterPro" id="IPR012337">
    <property type="entry name" value="RNaseH-like_sf"/>
</dbReference>
<feature type="compositionally biased region" description="Gly residues" evidence="2">
    <location>
        <begin position="284"/>
        <end position="306"/>
    </location>
</feature>
<dbReference type="PANTHER" id="PTHR22891">
    <property type="entry name" value="EUKARYOTIC TRANSLATION INITIATION FACTOR 2C"/>
    <property type="match status" value="1"/>
</dbReference>
<dbReference type="Pfam" id="PF16488">
    <property type="entry name" value="ArgoL2"/>
    <property type="match status" value="1"/>
</dbReference>
<organism evidence="5 6">
    <name type="scientific">Phytophthora fragariae</name>
    <dbReference type="NCBI Taxonomy" id="53985"/>
    <lineage>
        <taxon>Eukaryota</taxon>
        <taxon>Sar</taxon>
        <taxon>Stramenopiles</taxon>
        <taxon>Oomycota</taxon>
        <taxon>Peronosporomycetes</taxon>
        <taxon>Peronosporales</taxon>
        <taxon>Peronosporaceae</taxon>
        <taxon>Phytophthora</taxon>
    </lineage>
</organism>
<feature type="compositionally biased region" description="Low complexity" evidence="2">
    <location>
        <begin position="15"/>
        <end position="25"/>
    </location>
</feature>
<dbReference type="SMART" id="SM00949">
    <property type="entry name" value="PAZ"/>
    <property type="match status" value="1"/>
</dbReference>
<dbReference type="InterPro" id="IPR036085">
    <property type="entry name" value="PAZ_dom_sf"/>
</dbReference>
<dbReference type="GO" id="GO:0003723">
    <property type="term" value="F:RNA binding"/>
    <property type="evidence" value="ECO:0007669"/>
    <property type="project" value="InterPro"/>
</dbReference>
<comment type="caution">
    <text evidence="5">The sequence shown here is derived from an EMBL/GenBank/DDBJ whole genome shotgun (WGS) entry which is preliminary data.</text>
</comment>
<dbReference type="SMART" id="SM01163">
    <property type="entry name" value="DUF1785"/>
    <property type="match status" value="1"/>
</dbReference>
<accession>A0A6G0SDJ9</accession>
<dbReference type="Pfam" id="PF08699">
    <property type="entry name" value="ArgoL1"/>
    <property type="match status" value="1"/>
</dbReference>
<dbReference type="Gene3D" id="3.40.50.2300">
    <property type="match status" value="1"/>
</dbReference>
<feature type="region of interest" description="Disordered" evidence="2">
    <location>
        <begin position="474"/>
        <end position="498"/>
    </location>
</feature>
<dbReference type="Proteomes" id="UP000486351">
    <property type="component" value="Unassembled WGS sequence"/>
</dbReference>
<dbReference type="SUPFAM" id="SSF101690">
    <property type="entry name" value="PAZ domain"/>
    <property type="match status" value="1"/>
</dbReference>
<dbReference type="CDD" id="cd04657">
    <property type="entry name" value="Piwi_ago-like"/>
    <property type="match status" value="1"/>
</dbReference>
<evidence type="ECO:0000313" key="5">
    <source>
        <dbReference type="EMBL" id="KAE9355530.1"/>
    </source>
</evidence>
<evidence type="ECO:0000259" key="3">
    <source>
        <dbReference type="PROSITE" id="PS50821"/>
    </source>
</evidence>
<dbReference type="PROSITE" id="PS50821">
    <property type="entry name" value="PAZ"/>
    <property type="match status" value="1"/>
</dbReference>
<dbReference type="SUPFAM" id="SSF53098">
    <property type="entry name" value="Ribonuclease H-like"/>
    <property type="match status" value="1"/>
</dbReference>
<feature type="domain" description="Piwi" evidence="4">
    <location>
        <begin position="882"/>
        <end position="1182"/>
    </location>
</feature>
<proteinExistence type="inferred from homology"/>
<dbReference type="InterPro" id="IPR032473">
    <property type="entry name" value="Argonaute_Mid_dom"/>
</dbReference>
<feature type="domain" description="PAZ" evidence="3">
    <location>
        <begin position="616"/>
        <end position="714"/>
    </location>
</feature>
<protein>
    <submittedName>
        <fullName evidence="5">Protein argonaute 12</fullName>
    </submittedName>
</protein>
<feature type="compositionally biased region" description="Gly residues" evidence="2">
    <location>
        <begin position="165"/>
        <end position="176"/>
    </location>
</feature>
<name>A0A6G0SDJ9_9STRA</name>
<feature type="compositionally biased region" description="Gly residues" evidence="2">
    <location>
        <begin position="48"/>
        <end position="63"/>
    </location>
</feature>
<dbReference type="CDD" id="cd02846">
    <property type="entry name" value="PAZ_argonaute_like"/>
    <property type="match status" value="1"/>
</dbReference>
<dbReference type="Gene3D" id="2.170.260.10">
    <property type="entry name" value="paz domain"/>
    <property type="match status" value="1"/>
</dbReference>
<dbReference type="PROSITE" id="PS50822">
    <property type="entry name" value="PIWI"/>
    <property type="match status" value="1"/>
</dbReference>
<feature type="compositionally biased region" description="Basic and acidic residues" evidence="2">
    <location>
        <begin position="216"/>
        <end position="226"/>
    </location>
</feature>
<feature type="compositionally biased region" description="Basic and acidic residues" evidence="2">
    <location>
        <begin position="102"/>
        <end position="116"/>
    </location>
</feature>
<dbReference type="InterPro" id="IPR032472">
    <property type="entry name" value="ArgoL2"/>
</dbReference>
<evidence type="ECO:0000313" key="6">
    <source>
        <dbReference type="Proteomes" id="UP000486351"/>
    </source>
</evidence>
<dbReference type="InterPro" id="IPR014811">
    <property type="entry name" value="ArgoL1"/>
</dbReference>
<dbReference type="SMART" id="SM00950">
    <property type="entry name" value="Piwi"/>
    <property type="match status" value="1"/>
</dbReference>
<dbReference type="EMBL" id="QXFY01000131">
    <property type="protein sequence ID" value="KAE9355530.1"/>
    <property type="molecule type" value="Genomic_DNA"/>
</dbReference>
<dbReference type="InterPro" id="IPR003165">
    <property type="entry name" value="Piwi"/>
</dbReference>
<evidence type="ECO:0000259" key="4">
    <source>
        <dbReference type="PROSITE" id="PS50822"/>
    </source>
</evidence>
<dbReference type="Gene3D" id="3.30.420.10">
    <property type="entry name" value="Ribonuclease H-like superfamily/Ribonuclease H"/>
    <property type="match status" value="1"/>
</dbReference>
<dbReference type="InterPro" id="IPR036397">
    <property type="entry name" value="RNaseH_sf"/>
</dbReference>
<evidence type="ECO:0000256" key="2">
    <source>
        <dbReference type="SAM" id="MobiDB-lite"/>
    </source>
</evidence>
<dbReference type="Pfam" id="PF16487">
    <property type="entry name" value="ArgoMid"/>
    <property type="match status" value="1"/>
</dbReference>
<reference evidence="5 6" key="1">
    <citation type="submission" date="2018-09" db="EMBL/GenBank/DDBJ databases">
        <title>Genomic investigation of the strawberry pathogen Phytophthora fragariae indicates pathogenicity is determined by transcriptional variation in three key races.</title>
        <authorList>
            <person name="Adams T.M."/>
            <person name="Armitage A.D."/>
            <person name="Sobczyk M.K."/>
            <person name="Bates H.J."/>
            <person name="Dunwell J.M."/>
            <person name="Nellist C.F."/>
            <person name="Harrison R.J."/>
        </authorList>
    </citation>
    <scope>NUCLEOTIDE SEQUENCE [LARGE SCALE GENOMIC DNA]</scope>
    <source>
        <strain evidence="5 6">NOV-77</strain>
    </source>
</reference>
<dbReference type="Pfam" id="PF02170">
    <property type="entry name" value="PAZ"/>
    <property type="match status" value="1"/>
</dbReference>
<evidence type="ECO:0000256" key="1">
    <source>
        <dbReference type="RuleBase" id="RU361178"/>
    </source>
</evidence>